<dbReference type="AlphaFoldDB" id="A0A2C5ZDI3"/>
<sequence length="140" mass="15900">MKAWTVSFIILFCSSSAEEDALGSEEASKGPLCIRGRQYCGKTLSALNSRYEETVEDTYLFYNQKKIEAQGHIDGSDIYDSVYFCEHEVEGGEPLREYEVLFIRECPFGCGVPEKAHLGQEGWEMYSDSEAEGRKNLKRD</sequence>
<organism evidence="2 3">
    <name type="scientific">Ophiocordyceps camponoti-rufipedis</name>
    <dbReference type="NCBI Taxonomy" id="2004952"/>
    <lineage>
        <taxon>Eukaryota</taxon>
        <taxon>Fungi</taxon>
        <taxon>Dikarya</taxon>
        <taxon>Ascomycota</taxon>
        <taxon>Pezizomycotina</taxon>
        <taxon>Sordariomycetes</taxon>
        <taxon>Hypocreomycetidae</taxon>
        <taxon>Hypocreales</taxon>
        <taxon>Ophiocordycipitaceae</taxon>
        <taxon>Ophiocordyceps</taxon>
    </lineage>
</organism>
<keyword evidence="3" id="KW-1185">Reference proteome</keyword>
<protein>
    <submittedName>
        <fullName evidence="2">Uncharacterized protein</fullName>
    </submittedName>
</protein>
<feature type="signal peptide" evidence="1">
    <location>
        <begin position="1"/>
        <end position="17"/>
    </location>
</feature>
<dbReference type="EMBL" id="NJES01000127">
    <property type="protein sequence ID" value="PHH77251.1"/>
    <property type="molecule type" value="Genomic_DNA"/>
</dbReference>
<accession>A0A2C5ZDI3</accession>
<feature type="chain" id="PRO_5012225832" evidence="1">
    <location>
        <begin position="18"/>
        <end position="140"/>
    </location>
</feature>
<comment type="caution">
    <text evidence="2">The sequence shown here is derived from an EMBL/GenBank/DDBJ whole genome shotgun (WGS) entry which is preliminary data.</text>
</comment>
<name>A0A2C5ZDI3_9HYPO</name>
<proteinExistence type="predicted"/>
<dbReference type="Proteomes" id="UP000226431">
    <property type="component" value="Unassembled WGS sequence"/>
</dbReference>
<keyword evidence="1" id="KW-0732">Signal</keyword>
<evidence type="ECO:0000313" key="3">
    <source>
        <dbReference type="Proteomes" id="UP000226431"/>
    </source>
</evidence>
<evidence type="ECO:0000256" key="1">
    <source>
        <dbReference type="SAM" id="SignalP"/>
    </source>
</evidence>
<evidence type="ECO:0000313" key="2">
    <source>
        <dbReference type="EMBL" id="PHH77251.1"/>
    </source>
</evidence>
<reference evidence="2 3" key="1">
    <citation type="submission" date="2017-06" db="EMBL/GenBank/DDBJ databases">
        <title>Ant-infecting Ophiocordyceps genomes reveal a high diversity of potential behavioral manipulation genes and a possible major role for enterotoxins.</title>
        <authorList>
            <person name="De Bekker C."/>
            <person name="Evans H.C."/>
            <person name="Brachmann A."/>
            <person name="Hughes D.P."/>
        </authorList>
    </citation>
    <scope>NUCLEOTIDE SEQUENCE [LARGE SCALE GENOMIC DNA]</scope>
    <source>
        <strain evidence="2 3">Map16</strain>
    </source>
</reference>
<gene>
    <name evidence="2" type="ORF">CDD80_781</name>
</gene>